<dbReference type="InParanoid" id="D8QDI9"/>
<proteinExistence type="predicted"/>
<protein>
    <submittedName>
        <fullName evidence="2">Uncharacterized protein</fullName>
    </submittedName>
</protein>
<dbReference type="VEuPathDB" id="FungiDB:SCHCODRAFT_02691998"/>
<feature type="region of interest" description="Disordered" evidence="1">
    <location>
        <begin position="1"/>
        <end position="63"/>
    </location>
</feature>
<organism evidence="3">
    <name type="scientific">Schizophyllum commune (strain H4-8 / FGSC 9210)</name>
    <name type="common">Split gill fungus</name>
    <dbReference type="NCBI Taxonomy" id="578458"/>
    <lineage>
        <taxon>Eukaryota</taxon>
        <taxon>Fungi</taxon>
        <taxon>Dikarya</taxon>
        <taxon>Basidiomycota</taxon>
        <taxon>Agaricomycotina</taxon>
        <taxon>Agaricomycetes</taxon>
        <taxon>Agaricomycetidae</taxon>
        <taxon>Agaricales</taxon>
        <taxon>Schizophyllaceae</taxon>
        <taxon>Schizophyllum</taxon>
    </lineage>
</organism>
<accession>D8QDI9</accession>
<reference evidence="2 3" key="1">
    <citation type="journal article" date="2010" name="Nat. Biotechnol.">
        <title>Genome sequence of the model mushroom Schizophyllum commune.</title>
        <authorList>
            <person name="Ohm R.A."/>
            <person name="de Jong J.F."/>
            <person name="Lugones L.G."/>
            <person name="Aerts A."/>
            <person name="Kothe E."/>
            <person name="Stajich J.E."/>
            <person name="de Vries R.P."/>
            <person name="Record E."/>
            <person name="Levasseur A."/>
            <person name="Baker S.E."/>
            <person name="Bartholomew K.A."/>
            <person name="Coutinho P.M."/>
            <person name="Erdmann S."/>
            <person name="Fowler T.J."/>
            <person name="Gathman A.C."/>
            <person name="Lombard V."/>
            <person name="Henrissat B."/>
            <person name="Knabe N."/>
            <person name="Kuees U."/>
            <person name="Lilly W.W."/>
            <person name="Lindquist E."/>
            <person name="Lucas S."/>
            <person name="Magnuson J.K."/>
            <person name="Piumi F."/>
            <person name="Raudaskoski M."/>
            <person name="Salamov A."/>
            <person name="Schmutz J."/>
            <person name="Schwarze F.W.M.R."/>
            <person name="vanKuyk P.A."/>
            <person name="Horton J.S."/>
            <person name="Grigoriev I.V."/>
            <person name="Woesten H.A.B."/>
        </authorList>
    </citation>
    <scope>NUCLEOTIDE SEQUENCE [LARGE SCALE GENOMIC DNA]</scope>
    <source>
        <strain evidence="3">H4-8 / FGSC 9210</strain>
    </source>
</reference>
<keyword evidence="3" id="KW-1185">Reference proteome</keyword>
<dbReference type="GO" id="GO:0000772">
    <property type="term" value="F:mating pheromone activity"/>
    <property type="evidence" value="ECO:0007669"/>
    <property type="project" value="InterPro"/>
</dbReference>
<evidence type="ECO:0000313" key="3">
    <source>
        <dbReference type="Proteomes" id="UP000007431"/>
    </source>
</evidence>
<dbReference type="InterPro" id="IPR012597">
    <property type="entry name" value="Pheromone"/>
</dbReference>
<dbReference type="Pfam" id="PF08015">
    <property type="entry name" value="Pheromone"/>
    <property type="match status" value="1"/>
</dbReference>
<evidence type="ECO:0000313" key="2">
    <source>
        <dbReference type="EMBL" id="EFI93687.1"/>
    </source>
</evidence>
<sequence>MDHTTTPATTLATDSTNHPSDPLNEAPLATPEPTNDGVTNKTDDSADVPSNKEHHGTHHTQSAFAWCIVC</sequence>
<dbReference type="GO" id="GO:0016020">
    <property type="term" value="C:membrane"/>
    <property type="evidence" value="ECO:0007669"/>
    <property type="project" value="InterPro"/>
</dbReference>
<feature type="non-terminal residue" evidence="2">
    <location>
        <position position="70"/>
    </location>
</feature>
<dbReference type="HOGENOM" id="CLU_2759248_0_0_1"/>
<feature type="compositionally biased region" description="Low complexity" evidence="1">
    <location>
        <begin position="1"/>
        <end position="16"/>
    </location>
</feature>
<gene>
    <name evidence="2" type="ORF">SCHCODRAFT_111927</name>
</gene>
<evidence type="ECO:0000256" key="1">
    <source>
        <dbReference type="SAM" id="MobiDB-lite"/>
    </source>
</evidence>
<dbReference type="OrthoDB" id="10342029at2759"/>
<dbReference type="AlphaFoldDB" id="D8QDI9"/>
<name>D8QDI9_SCHCM</name>
<dbReference type="Proteomes" id="UP000007431">
    <property type="component" value="Unassembled WGS sequence"/>
</dbReference>
<dbReference type="EMBL" id="GL377310">
    <property type="protein sequence ID" value="EFI93687.1"/>
    <property type="molecule type" value="Genomic_DNA"/>
</dbReference>